<keyword evidence="9" id="KW-0479">Metal-binding</keyword>
<dbReference type="GO" id="GO:0046872">
    <property type="term" value="F:metal ion binding"/>
    <property type="evidence" value="ECO:0007669"/>
    <property type="project" value="UniProtKB-UniRule"/>
</dbReference>
<dbReference type="Pfam" id="PF00254">
    <property type="entry name" value="FKBP_C"/>
    <property type="match status" value="1"/>
</dbReference>
<comment type="cofactor">
    <cofactor evidence="2">
        <name>Mg(2+)</name>
        <dbReference type="ChEBI" id="CHEBI:18420"/>
    </cofactor>
</comment>
<keyword evidence="12 21" id="KW-0239">DNA-directed DNA polymerase</keyword>
<dbReference type="SUPFAM" id="SSF81301">
    <property type="entry name" value="Nucleotidyltransferase"/>
    <property type="match status" value="1"/>
</dbReference>
<keyword evidence="15 21" id="KW-0234">DNA repair</keyword>
<evidence type="ECO:0000256" key="1">
    <source>
        <dbReference type="ARBA" id="ARBA00000971"/>
    </source>
</evidence>
<evidence type="ECO:0000256" key="3">
    <source>
        <dbReference type="ARBA" id="ARBA00004123"/>
    </source>
</evidence>
<dbReference type="InterPro" id="IPR043519">
    <property type="entry name" value="NT_sf"/>
</dbReference>
<name>A0A815JVX8_9BILA</name>
<evidence type="ECO:0000256" key="4">
    <source>
        <dbReference type="ARBA" id="ARBA00008323"/>
    </source>
</evidence>
<evidence type="ECO:0000313" key="23">
    <source>
        <dbReference type="EMBL" id="CAF1387528.1"/>
    </source>
</evidence>
<dbReference type="InterPro" id="IPR001179">
    <property type="entry name" value="PPIase_FKBP_dom"/>
</dbReference>
<dbReference type="SMART" id="SM00483">
    <property type="entry name" value="POLXc"/>
    <property type="match status" value="1"/>
</dbReference>
<evidence type="ECO:0000256" key="20">
    <source>
        <dbReference type="PROSITE-ProRule" id="PRU00277"/>
    </source>
</evidence>
<evidence type="ECO:0000313" key="25">
    <source>
        <dbReference type="Proteomes" id="UP000663864"/>
    </source>
</evidence>
<evidence type="ECO:0000256" key="15">
    <source>
        <dbReference type="ARBA" id="ARBA00023204"/>
    </source>
</evidence>
<keyword evidence="7 21" id="KW-0808">Transferase</keyword>
<dbReference type="GO" id="GO:0005634">
    <property type="term" value="C:nucleus"/>
    <property type="evidence" value="ECO:0007669"/>
    <property type="project" value="UniProtKB-SubCell"/>
</dbReference>
<comment type="function">
    <text evidence="21">DNA polymerase that functions in several pathways of DNA repair. Involved in base excision repair (BER) responsible for repair of lesions that give rise to abasic (AP) sites in DNA. Also contributes to DNA double-strand break repair by non-homologous end joining and homologous recombination. Has both template-dependent and template-independent (terminal transferase) DNA polymerase activities. Has also a 5'-deoxyribose-5-phosphate lyase (dRP lyase) activity.</text>
</comment>
<sequence length="468" mass="52939">MATKRKLPDNPNSELVDFLHELADYEKNVSRLIHKYNAYRKAASSIAKIDHKIETIKDIKGIEGIGKKIEAKIEQYLSTGKIKKLETNRGDETGAAINQMTRIMGIGPAHANKLVHQEKIKSIDELRSHPKRDQLLNKTQQLGLKYLEEFEQKILRDEMKQMETILLREINAIDDQLKAEIVGSYRRGAAASSDIDVLVTHPTATKLPSLLHKIVDTLTKKVHFITDTISIGDSKFMGVCQMNASKLHRRIDIRVFPSEQYYCALLYFTGNDLLNRQMRIVAQEQGYKLNEYSIQKVGSTGVLSKPLPVTSEKDVFDYLQMDYKEPNQHKKMSKYLIILALLLMIVVNTLAEDKLQIGIKKKVENCDRKSKKGDRLHMHYTGTLKSNGKKFDSSRDRGEPFVFTIGTGQVIKGWDQGLLNMCEGEQRKLVIPPSLGYGDRGAGNDIPGGATLVFDVELVKIERGDNDL</sequence>
<proteinExistence type="inferred from homology"/>
<dbReference type="Gene3D" id="1.10.150.20">
    <property type="entry name" value="5' to 3' exonuclease, C-terminal subdomain"/>
    <property type="match status" value="1"/>
</dbReference>
<evidence type="ECO:0000256" key="14">
    <source>
        <dbReference type="ARBA" id="ARBA00023125"/>
    </source>
</evidence>
<dbReference type="SUPFAM" id="SSF47802">
    <property type="entry name" value="DNA polymerase beta, N-terminal domain-like"/>
    <property type="match status" value="1"/>
</dbReference>
<evidence type="ECO:0000256" key="21">
    <source>
        <dbReference type="RuleBase" id="RU366014"/>
    </source>
</evidence>
<feature type="domain" description="PPIase FKBP-type" evidence="22">
    <location>
        <begin position="373"/>
        <end position="462"/>
    </location>
</feature>
<dbReference type="Pfam" id="PF10391">
    <property type="entry name" value="DNA_pol_lambd_f"/>
    <property type="match status" value="1"/>
</dbReference>
<evidence type="ECO:0000256" key="9">
    <source>
        <dbReference type="ARBA" id="ARBA00022723"/>
    </source>
</evidence>
<dbReference type="EC" id="2.7.7.7" evidence="21"/>
<protein>
    <recommendedName>
        <fullName evidence="21">DNA polymerase</fullName>
        <ecNumber evidence="21">2.7.7.7</ecNumber>
    </recommendedName>
</protein>
<keyword evidence="10 21" id="KW-0227">DNA damage</keyword>
<dbReference type="InterPro" id="IPR028207">
    <property type="entry name" value="DNA_pol_B_palm_palm"/>
</dbReference>
<evidence type="ECO:0000256" key="13">
    <source>
        <dbReference type="ARBA" id="ARBA00023110"/>
    </source>
</evidence>
<accession>A0A815JVX8</accession>
<evidence type="ECO:0000256" key="17">
    <source>
        <dbReference type="ARBA" id="ARBA00023242"/>
    </source>
</evidence>
<dbReference type="InterPro" id="IPR046357">
    <property type="entry name" value="PPIase_dom_sf"/>
</dbReference>
<dbReference type="Gene3D" id="3.30.460.10">
    <property type="entry name" value="Beta Polymerase, domain 2"/>
    <property type="match status" value="1"/>
</dbReference>
<dbReference type="InterPro" id="IPR010996">
    <property type="entry name" value="HHH_MUS81"/>
</dbReference>
<comment type="catalytic activity">
    <reaction evidence="1 20">
        <text>[protein]-peptidylproline (omega=180) = [protein]-peptidylproline (omega=0)</text>
        <dbReference type="Rhea" id="RHEA:16237"/>
        <dbReference type="Rhea" id="RHEA-COMP:10747"/>
        <dbReference type="Rhea" id="RHEA-COMP:10748"/>
        <dbReference type="ChEBI" id="CHEBI:83833"/>
        <dbReference type="ChEBI" id="CHEBI:83834"/>
        <dbReference type="EC" id="5.2.1.8"/>
    </reaction>
</comment>
<dbReference type="InterPro" id="IPR018944">
    <property type="entry name" value="DNA_pol_lambd_fingers_domain"/>
</dbReference>
<dbReference type="PRINTS" id="PR00870">
    <property type="entry name" value="DNAPOLXBETA"/>
</dbReference>
<dbReference type="GO" id="GO:0003887">
    <property type="term" value="F:DNA-directed DNA polymerase activity"/>
    <property type="evidence" value="ECO:0007669"/>
    <property type="project" value="UniProtKB-UniRule"/>
</dbReference>
<dbReference type="EMBL" id="CAJOBD010003788">
    <property type="protein sequence ID" value="CAF3965769.1"/>
    <property type="molecule type" value="Genomic_DNA"/>
</dbReference>
<keyword evidence="13 20" id="KW-0697">Rotamase</keyword>
<dbReference type="GO" id="GO:0006303">
    <property type="term" value="P:double-strand break repair via nonhomologous end joining"/>
    <property type="evidence" value="ECO:0007669"/>
    <property type="project" value="TreeGrafter"/>
</dbReference>
<dbReference type="Pfam" id="PF14792">
    <property type="entry name" value="DNA_pol_B_palm"/>
    <property type="match status" value="1"/>
</dbReference>
<evidence type="ECO:0000256" key="19">
    <source>
        <dbReference type="PIRSR" id="PIRSR622312-50"/>
    </source>
</evidence>
<dbReference type="PROSITE" id="PS50059">
    <property type="entry name" value="FKBP_PPIASE"/>
    <property type="match status" value="1"/>
</dbReference>
<dbReference type="SUPFAM" id="SSF54534">
    <property type="entry name" value="FKBP-like"/>
    <property type="match status" value="1"/>
</dbReference>
<dbReference type="InterPro" id="IPR027421">
    <property type="entry name" value="DNA_pol_lamdba_lyase_dom_sf"/>
</dbReference>
<dbReference type="InterPro" id="IPR022312">
    <property type="entry name" value="DNA_pol_X"/>
</dbReference>
<evidence type="ECO:0000256" key="10">
    <source>
        <dbReference type="ARBA" id="ARBA00022763"/>
    </source>
</evidence>
<evidence type="ECO:0000313" key="24">
    <source>
        <dbReference type="EMBL" id="CAF3965769.1"/>
    </source>
</evidence>
<dbReference type="GO" id="GO:0003755">
    <property type="term" value="F:peptidyl-prolyl cis-trans isomerase activity"/>
    <property type="evidence" value="ECO:0007669"/>
    <property type="project" value="UniProtKB-KW"/>
</dbReference>
<evidence type="ECO:0000256" key="2">
    <source>
        <dbReference type="ARBA" id="ARBA00001946"/>
    </source>
</evidence>
<keyword evidence="11" id="KW-0460">Magnesium</keyword>
<feature type="active site" description="Nucleophile; Schiff-base intermediate with DNA; for 5'-dRP lyase activity" evidence="19">
    <location>
        <position position="72"/>
    </location>
</feature>
<dbReference type="PANTHER" id="PTHR11276:SF42">
    <property type="entry name" value="DNA POLYMERASE BETA"/>
    <property type="match status" value="1"/>
</dbReference>
<dbReference type="Pfam" id="PF14791">
    <property type="entry name" value="DNA_pol_B_thumb"/>
    <property type="match status" value="1"/>
</dbReference>
<reference evidence="23" key="1">
    <citation type="submission" date="2021-02" db="EMBL/GenBank/DDBJ databases">
        <authorList>
            <person name="Nowell W R."/>
        </authorList>
    </citation>
    <scope>NUCLEOTIDE SEQUENCE</scope>
</reference>
<evidence type="ECO:0000256" key="16">
    <source>
        <dbReference type="ARBA" id="ARBA00023235"/>
    </source>
</evidence>
<dbReference type="PROSITE" id="PS00522">
    <property type="entry name" value="DNA_POLYMERASE_X"/>
    <property type="match status" value="1"/>
</dbReference>
<dbReference type="SUPFAM" id="SSF81585">
    <property type="entry name" value="PsbU/PolX domain-like"/>
    <property type="match status" value="1"/>
</dbReference>
<dbReference type="AlphaFoldDB" id="A0A815JVX8"/>
<dbReference type="Gene3D" id="3.30.210.10">
    <property type="entry name" value="DNA polymerase, thumb domain"/>
    <property type="match status" value="1"/>
</dbReference>
<evidence type="ECO:0000256" key="18">
    <source>
        <dbReference type="ARBA" id="ARBA00049244"/>
    </source>
</evidence>
<evidence type="ECO:0000256" key="12">
    <source>
        <dbReference type="ARBA" id="ARBA00022932"/>
    </source>
</evidence>
<dbReference type="GO" id="GO:0003677">
    <property type="term" value="F:DNA binding"/>
    <property type="evidence" value="ECO:0007669"/>
    <property type="project" value="UniProtKB-UniRule"/>
</dbReference>
<dbReference type="InterPro" id="IPR019843">
    <property type="entry name" value="DNA_pol-X_BS"/>
</dbReference>
<comment type="caution">
    <text evidence="23">The sequence shown here is derived from an EMBL/GenBank/DDBJ whole genome shotgun (WGS) entry which is preliminary data.</text>
</comment>
<evidence type="ECO:0000256" key="5">
    <source>
        <dbReference type="ARBA" id="ARBA00022490"/>
    </source>
</evidence>
<dbReference type="FunFam" id="3.30.210.10:FF:000002">
    <property type="entry name" value="DNA polymerase"/>
    <property type="match status" value="1"/>
</dbReference>
<keyword evidence="6" id="KW-0237">DNA synthesis</keyword>
<evidence type="ECO:0000256" key="7">
    <source>
        <dbReference type="ARBA" id="ARBA00022679"/>
    </source>
</evidence>
<gene>
    <name evidence="24" type="ORF">JBS370_LOCUS24346</name>
    <name evidence="23" type="ORF">ZHD862_LOCUS32448</name>
</gene>
<keyword evidence="14" id="KW-0238">DNA-binding</keyword>
<dbReference type="PRINTS" id="PR00869">
    <property type="entry name" value="DNAPOLX"/>
</dbReference>
<dbReference type="FunFam" id="3.10.50.40:FF:000006">
    <property type="entry name" value="Peptidyl-prolyl cis-trans isomerase"/>
    <property type="match status" value="1"/>
</dbReference>
<dbReference type="Pfam" id="PF14716">
    <property type="entry name" value="HHH_8"/>
    <property type="match status" value="1"/>
</dbReference>
<comment type="subcellular location">
    <subcellularLocation>
        <location evidence="3 21">Nucleus</location>
    </subcellularLocation>
</comment>
<dbReference type="PANTHER" id="PTHR11276">
    <property type="entry name" value="DNA POLYMERASE TYPE-X FAMILY MEMBER"/>
    <property type="match status" value="1"/>
</dbReference>
<keyword evidence="5" id="KW-0963">Cytoplasm</keyword>
<dbReference type="CDD" id="cd00141">
    <property type="entry name" value="NT_POLXc"/>
    <property type="match status" value="1"/>
</dbReference>
<evidence type="ECO:0000256" key="6">
    <source>
        <dbReference type="ARBA" id="ARBA00022634"/>
    </source>
</evidence>
<dbReference type="InterPro" id="IPR037160">
    <property type="entry name" value="DNA_Pol_thumb_sf"/>
</dbReference>
<comment type="similarity">
    <text evidence="4 21">Belongs to the DNA polymerase type-X family.</text>
</comment>
<dbReference type="Gene3D" id="1.10.150.110">
    <property type="entry name" value="DNA polymerase beta, N-terminal domain-like"/>
    <property type="match status" value="1"/>
</dbReference>
<dbReference type="Gene3D" id="3.10.50.40">
    <property type="match status" value="1"/>
</dbReference>
<keyword evidence="16 20" id="KW-0413">Isomerase</keyword>
<organism evidence="23 25">
    <name type="scientific">Rotaria sordida</name>
    <dbReference type="NCBI Taxonomy" id="392033"/>
    <lineage>
        <taxon>Eukaryota</taxon>
        <taxon>Metazoa</taxon>
        <taxon>Spiralia</taxon>
        <taxon>Gnathifera</taxon>
        <taxon>Rotifera</taxon>
        <taxon>Eurotatoria</taxon>
        <taxon>Bdelloidea</taxon>
        <taxon>Philodinida</taxon>
        <taxon>Philodinidae</taxon>
        <taxon>Rotaria</taxon>
    </lineage>
</organism>
<evidence type="ECO:0000256" key="11">
    <source>
        <dbReference type="ARBA" id="ARBA00022842"/>
    </source>
</evidence>
<dbReference type="EMBL" id="CAJNOT010003505">
    <property type="protein sequence ID" value="CAF1387528.1"/>
    <property type="molecule type" value="Genomic_DNA"/>
</dbReference>
<keyword evidence="8 21" id="KW-0548">Nucleotidyltransferase</keyword>
<dbReference type="InterPro" id="IPR002054">
    <property type="entry name" value="DNA-dir_DNA_pol_X"/>
</dbReference>
<dbReference type="Proteomes" id="UP000663864">
    <property type="component" value="Unassembled WGS sequence"/>
</dbReference>
<dbReference type="InterPro" id="IPR029398">
    <property type="entry name" value="PolB_thumb"/>
</dbReference>
<comment type="catalytic activity">
    <reaction evidence="18 21">
        <text>DNA(n) + a 2'-deoxyribonucleoside 5'-triphosphate = DNA(n+1) + diphosphate</text>
        <dbReference type="Rhea" id="RHEA:22508"/>
        <dbReference type="Rhea" id="RHEA-COMP:17339"/>
        <dbReference type="Rhea" id="RHEA-COMP:17340"/>
        <dbReference type="ChEBI" id="CHEBI:33019"/>
        <dbReference type="ChEBI" id="CHEBI:61560"/>
        <dbReference type="ChEBI" id="CHEBI:173112"/>
        <dbReference type="EC" id="2.7.7.7"/>
    </reaction>
</comment>
<evidence type="ECO:0000259" key="22">
    <source>
        <dbReference type="PROSITE" id="PS50059"/>
    </source>
</evidence>
<dbReference type="Proteomes" id="UP000663836">
    <property type="component" value="Unassembled WGS sequence"/>
</dbReference>
<dbReference type="InterPro" id="IPR002008">
    <property type="entry name" value="DNA_pol_X_beta-like"/>
</dbReference>
<dbReference type="GO" id="GO:0006284">
    <property type="term" value="P:base-excision repair"/>
    <property type="evidence" value="ECO:0007669"/>
    <property type="project" value="TreeGrafter"/>
</dbReference>
<keyword evidence="17 21" id="KW-0539">Nucleus</keyword>
<evidence type="ECO:0000256" key="8">
    <source>
        <dbReference type="ARBA" id="ARBA00022695"/>
    </source>
</evidence>